<dbReference type="GO" id="GO:0006508">
    <property type="term" value="P:proteolysis"/>
    <property type="evidence" value="ECO:0007669"/>
    <property type="project" value="UniProtKB-KW"/>
</dbReference>
<keyword evidence="4 8" id="KW-0482">Metalloprotease</keyword>
<evidence type="ECO:0000259" key="5">
    <source>
        <dbReference type="Pfam" id="PF01523"/>
    </source>
</evidence>
<dbReference type="PIRSF" id="PIRSF004919">
    <property type="entry name" value="TldD"/>
    <property type="match status" value="1"/>
</dbReference>
<dbReference type="InterPro" id="IPR025502">
    <property type="entry name" value="TldD"/>
</dbReference>
<dbReference type="PANTHER" id="PTHR30624:SF4">
    <property type="entry name" value="METALLOPROTEASE TLDD"/>
    <property type="match status" value="1"/>
</dbReference>
<feature type="domain" description="Metalloprotease TldD/E N-terminal" evidence="5">
    <location>
        <begin position="44"/>
        <end position="108"/>
    </location>
</feature>
<dbReference type="InterPro" id="IPR036059">
    <property type="entry name" value="TldD/PmbA_sf"/>
</dbReference>
<dbReference type="InterPro" id="IPR051463">
    <property type="entry name" value="Peptidase_U62_metallo"/>
</dbReference>
<evidence type="ECO:0000313" key="9">
    <source>
        <dbReference type="Proteomes" id="UP000297564"/>
    </source>
</evidence>
<protein>
    <submittedName>
        <fullName evidence="8">Metalloprotease TldD</fullName>
    </submittedName>
</protein>
<dbReference type="GO" id="GO:0005829">
    <property type="term" value="C:cytosol"/>
    <property type="evidence" value="ECO:0007669"/>
    <property type="project" value="TreeGrafter"/>
</dbReference>
<dbReference type="OrthoDB" id="9803213at2"/>
<proteinExistence type="inferred from homology"/>
<comment type="similarity">
    <text evidence="1">Belongs to the peptidase U62 family.</text>
</comment>
<evidence type="ECO:0000259" key="6">
    <source>
        <dbReference type="Pfam" id="PF19289"/>
    </source>
</evidence>
<dbReference type="InterPro" id="IPR002510">
    <property type="entry name" value="Metalloprtase-TldD/E_N"/>
</dbReference>
<organism evidence="8 9">
    <name type="scientific">Ramlibacter rhizophilus</name>
    <dbReference type="NCBI Taxonomy" id="1781167"/>
    <lineage>
        <taxon>Bacteria</taxon>
        <taxon>Pseudomonadati</taxon>
        <taxon>Pseudomonadota</taxon>
        <taxon>Betaproteobacteria</taxon>
        <taxon>Burkholderiales</taxon>
        <taxon>Comamonadaceae</taxon>
        <taxon>Ramlibacter</taxon>
    </lineage>
</organism>
<dbReference type="Pfam" id="PF19290">
    <property type="entry name" value="PmbA_TldD_2nd"/>
    <property type="match status" value="1"/>
</dbReference>
<evidence type="ECO:0000256" key="4">
    <source>
        <dbReference type="ARBA" id="ARBA00023049"/>
    </source>
</evidence>
<dbReference type="NCBIfam" id="NF008006">
    <property type="entry name" value="PRK10735.1"/>
    <property type="match status" value="1"/>
</dbReference>
<dbReference type="EMBL" id="SMLL01000003">
    <property type="protein sequence ID" value="TFZ01541.1"/>
    <property type="molecule type" value="Genomic_DNA"/>
</dbReference>
<name>A0A4Z0BRT9_9BURK</name>
<comment type="caution">
    <text evidence="8">The sequence shown here is derived from an EMBL/GenBank/DDBJ whole genome shotgun (WGS) entry which is preliminary data.</text>
</comment>
<dbReference type="InterPro" id="IPR045570">
    <property type="entry name" value="Metalloprtase-TldD/E_cen_dom"/>
</dbReference>
<sequence length="486" mass="51556">MLSRDPTIERLATAQRLLLEPFGLDESHLTRALAEITRHRVDDADLYFQYTRSEGWSLEEGIVKTGSFSIDQGVGVRAVSGEKTAFAYSDDISEASLLDAAQTVRTIAAAGRSARAKVPARRVASSRSLYDGLDPIATLDSTAKVKLLEKAEQLARAKDPRIVQVMAGLASEWDVVLVARADGTLAADVRPLVRLSVTVIAEQDGRREVGSHGGGGRFGLAYFDEARVQEYVDAAVNAALTNLESRPAPAGEMTVVLGSGWPGILLHEAVGHGLEGDFNRKGSSAFSGRIGKRVAAKGVTVLDDGTIADRRGSLNVDDEGNASQRNVLIEDGILRGYIQDSLNARLMGVKPTGNGRRESYAHVPMPRMTNTYMLGGDRSPDEIVASIKKGLFATNFGGGQVDITSGKFVFSASEAFWVENGKILYPVKGATIVGNGPDALTRVSMIGNDMRLDSGVGTCGKEGQSVPVGVGQPTLRIDGLTVGGTA</sequence>
<dbReference type="PANTHER" id="PTHR30624">
    <property type="entry name" value="UNCHARACTERIZED PROTEIN TLDD AND PMBA"/>
    <property type="match status" value="1"/>
</dbReference>
<feature type="domain" description="Metalloprotease TldD/E C-terminal" evidence="6">
    <location>
        <begin position="251"/>
        <end position="484"/>
    </location>
</feature>
<dbReference type="InterPro" id="IPR045569">
    <property type="entry name" value="Metalloprtase-TldD/E_C"/>
</dbReference>
<dbReference type="RefSeq" id="WP_135284840.1">
    <property type="nucleotide sequence ID" value="NZ_SMLL01000003.1"/>
</dbReference>
<evidence type="ECO:0000256" key="1">
    <source>
        <dbReference type="ARBA" id="ARBA00005836"/>
    </source>
</evidence>
<evidence type="ECO:0000259" key="7">
    <source>
        <dbReference type="Pfam" id="PF19290"/>
    </source>
</evidence>
<dbReference type="GO" id="GO:0008237">
    <property type="term" value="F:metallopeptidase activity"/>
    <property type="evidence" value="ECO:0007669"/>
    <property type="project" value="UniProtKB-KW"/>
</dbReference>
<keyword evidence="2 8" id="KW-0645">Protease</keyword>
<accession>A0A4Z0BRT9</accession>
<dbReference type="Proteomes" id="UP000297564">
    <property type="component" value="Unassembled WGS sequence"/>
</dbReference>
<evidence type="ECO:0000313" key="8">
    <source>
        <dbReference type="EMBL" id="TFZ01541.1"/>
    </source>
</evidence>
<dbReference type="SUPFAM" id="SSF111283">
    <property type="entry name" value="Putative modulator of DNA gyrase, PmbA/TldD"/>
    <property type="match status" value="1"/>
</dbReference>
<dbReference type="InterPro" id="IPR035068">
    <property type="entry name" value="TldD/PmbA_N"/>
</dbReference>
<reference evidence="8 9" key="1">
    <citation type="submission" date="2019-03" db="EMBL/GenBank/DDBJ databases">
        <title>Ramlibacter rhizophilus CCTCC AB2015357, whole genome shotgun sequence.</title>
        <authorList>
            <person name="Zhang X."/>
            <person name="Feng G."/>
            <person name="Zhu H."/>
        </authorList>
    </citation>
    <scope>NUCLEOTIDE SEQUENCE [LARGE SCALE GENOMIC DNA]</scope>
    <source>
        <strain evidence="8 9">CCTCC AB2015357</strain>
    </source>
</reference>
<evidence type="ECO:0000256" key="2">
    <source>
        <dbReference type="ARBA" id="ARBA00022670"/>
    </source>
</evidence>
<dbReference type="Gene3D" id="3.30.2290.10">
    <property type="entry name" value="PmbA/TldD superfamily"/>
    <property type="match status" value="1"/>
</dbReference>
<keyword evidence="3" id="KW-0378">Hydrolase</keyword>
<evidence type="ECO:0000256" key="3">
    <source>
        <dbReference type="ARBA" id="ARBA00022801"/>
    </source>
</evidence>
<keyword evidence="9" id="KW-1185">Reference proteome</keyword>
<dbReference type="AlphaFoldDB" id="A0A4Z0BRT9"/>
<dbReference type="Pfam" id="PF01523">
    <property type="entry name" value="PmbA_TldD_1st"/>
    <property type="match status" value="1"/>
</dbReference>
<gene>
    <name evidence="8" type="primary">tldD</name>
    <name evidence="8" type="ORF">EZ242_09230</name>
</gene>
<feature type="domain" description="Metalloprotease TldD/E central" evidence="7">
    <location>
        <begin position="135"/>
        <end position="243"/>
    </location>
</feature>
<dbReference type="Pfam" id="PF19289">
    <property type="entry name" value="PmbA_TldD_3rd"/>
    <property type="match status" value="1"/>
</dbReference>